<keyword evidence="4 9" id="KW-0274">FAD</keyword>
<organism evidence="14 15">
    <name type="scientific">Abyssibacter profundi</name>
    <dbReference type="NCBI Taxonomy" id="2182787"/>
    <lineage>
        <taxon>Bacteria</taxon>
        <taxon>Pseudomonadati</taxon>
        <taxon>Pseudomonadota</taxon>
        <taxon>Gammaproteobacteria</taxon>
        <taxon>Chromatiales</taxon>
        <taxon>Oceanococcaceae</taxon>
        <taxon>Abyssibacter</taxon>
    </lineage>
</organism>
<dbReference type="GO" id="GO:0034599">
    <property type="term" value="P:cellular response to oxidative stress"/>
    <property type="evidence" value="ECO:0007669"/>
    <property type="project" value="TreeGrafter"/>
</dbReference>
<evidence type="ECO:0000313" key="14">
    <source>
        <dbReference type="EMBL" id="PWN54564.1"/>
    </source>
</evidence>
<dbReference type="InterPro" id="IPR001100">
    <property type="entry name" value="Pyr_nuc-diS_OxRdtase"/>
</dbReference>
<feature type="binding site" evidence="9">
    <location>
        <position position="51"/>
    </location>
    <ligand>
        <name>FAD</name>
        <dbReference type="ChEBI" id="CHEBI:57692"/>
    </ligand>
</feature>
<evidence type="ECO:0000256" key="4">
    <source>
        <dbReference type="ARBA" id="ARBA00022827"/>
    </source>
</evidence>
<comment type="similarity">
    <text evidence="1 11">Belongs to the class-I pyridine nucleotide-disulfide oxidoreductase family.</text>
</comment>
<evidence type="ECO:0000256" key="5">
    <source>
        <dbReference type="ARBA" id="ARBA00023002"/>
    </source>
</evidence>
<evidence type="ECO:0000256" key="3">
    <source>
        <dbReference type="ARBA" id="ARBA00022630"/>
    </source>
</evidence>
<keyword evidence="15" id="KW-1185">Reference proteome</keyword>
<comment type="cofactor">
    <cofactor evidence="9">
        <name>FAD</name>
        <dbReference type="ChEBI" id="CHEBI:57692"/>
    </cofactor>
    <text evidence="9">Binds 1 FAD per subunit.</text>
</comment>
<sequence>MTVATDFLVIGGGSAGVATARRAARHGARVILIERDRMGGTCVNVGCVPKKVMWQAGRLAKSQCDMDDYGFDGQPMTHDWQRLVQRREAYIRRLNGIYDTNLEREGVEVVRGDARFIGPRRVQVGSEEYVGEHVLIAVGGRPERPEIPGAHLGIDSDGFFGLEQRPARVAVIGAGYIAVELAGILQALGTETSLLYRRDTVLRDFDAMLGPLLVEAMTSQGVRMMPNTVVSRIEQVGEELHVDYGGPEPLRVEQVLWAVGRRPVTDTLNLPATGVDCDSRGFVPVDAYQNTNQPQVYAVGDVTGGPALTPVAIAAGRRLADRVFGGQVDRHLDMRMIPTVVFSSPTIGTVGLTEAQARAQYGDDAIKVYQSTFRSLYYGVLDNKQISCFKLVCAGEDERVVGCHLFGGGADEMLQGFAVAMRMGARKQDLDDTVAIHPTSAEELVTMT</sequence>
<evidence type="ECO:0000256" key="9">
    <source>
        <dbReference type="PIRSR" id="PIRSR000350-3"/>
    </source>
</evidence>
<dbReference type="InterPro" id="IPR036188">
    <property type="entry name" value="FAD/NAD-bd_sf"/>
</dbReference>
<dbReference type="InterPro" id="IPR023753">
    <property type="entry name" value="FAD/NAD-binding_dom"/>
</dbReference>
<evidence type="ECO:0000259" key="12">
    <source>
        <dbReference type="Pfam" id="PF02852"/>
    </source>
</evidence>
<dbReference type="EMBL" id="QEQK01000023">
    <property type="protein sequence ID" value="PWN54564.1"/>
    <property type="molecule type" value="Genomic_DNA"/>
</dbReference>
<dbReference type="PANTHER" id="PTHR42737:SF2">
    <property type="entry name" value="GLUTATHIONE REDUCTASE"/>
    <property type="match status" value="1"/>
</dbReference>
<evidence type="ECO:0000313" key="15">
    <source>
        <dbReference type="Proteomes" id="UP000251800"/>
    </source>
</evidence>
<evidence type="ECO:0000256" key="8">
    <source>
        <dbReference type="PIRSR" id="PIRSR000350-2"/>
    </source>
</evidence>
<accession>A0A383XPL0</accession>
<dbReference type="GO" id="GO:0050660">
    <property type="term" value="F:flavin adenine dinucleotide binding"/>
    <property type="evidence" value="ECO:0007669"/>
    <property type="project" value="InterPro"/>
</dbReference>
<dbReference type="InterPro" id="IPR012999">
    <property type="entry name" value="Pyr_OxRdtase_I_AS"/>
</dbReference>
<dbReference type="FunFam" id="3.50.50.60:FF:000235">
    <property type="entry name" value="Glutathione reductase"/>
    <property type="match status" value="1"/>
</dbReference>
<feature type="active site" description="Proton acceptor" evidence="8">
    <location>
        <position position="437"/>
    </location>
</feature>
<dbReference type="PANTHER" id="PTHR42737">
    <property type="entry name" value="GLUTATHIONE REDUCTASE"/>
    <property type="match status" value="1"/>
</dbReference>
<feature type="binding site" evidence="9">
    <location>
        <begin position="173"/>
        <end position="180"/>
    </location>
    <ligand>
        <name>NAD(+)</name>
        <dbReference type="ChEBI" id="CHEBI:57540"/>
    </ligand>
</feature>
<keyword evidence="9" id="KW-0547">Nucleotide-binding</keyword>
<dbReference type="InterPro" id="IPR004099">
    <property type="entry name" value="Pyr_nucl-diS_OxRdtase_dimer"/>
</dbReference>
<evidence type="ECO:0000256" key="2">
    <source>
        <dbReference type="ARBA" id="ARBA00011738"/>
    </source>
</evidence>
<feature type="disulfide bond" description="Redox-active" evidence="10">
    <location>
        <begin position="42"/>
        <end position="47"/>
    </location>
</feature>
<dbReference type="InterPro" id="IPR016156">
    <property type="entry name" value="FAD/NAD-linked_Rdtase_dimer_sf"/>
</dbReference>
<dbReference type="Gene3D" id="3.50.50.60">
    <property type="entry name" value="FAD/NAD(P)-binding domain"/>
    <property type="match status" value="2"/>
</dbReference>
<keyword evidence="3 11" id="KW-0285">Flavoprotein</keyword>
<evidence type="ECO:0000256" key="1">
    <source>
        <dbReference type="ARBA" id="ARBA00007532"/>
    </source>
</evidence>
<protein>
    <submittedName>
        <fullName evidence="14">Glutathione-disulfide reductase</fullName>
    </submittedName>
</protein>
<dbReference type="FunFam" id="3.30.390.30:FF:000003">
    <property type="entry name" value="Glutathione reductase"/>
    <property type="match status" value="1"/>
</dbReference>
<feature type="domain" description="FAD/NAD(P)-binding" evidence="13">
    <location>
        <begin position="6"/>
        <end position="316"/>
    </location>
</feature>
<dbReference type="Gene3D" id="3.30.390.30">
    <property type="match status" value="1"/>
</dbReference>
<keyword evidence="7 11" id="KW-0676">Redox-active center</keyword>
<reference evidence="14 15" key="1">
    <citation type="submission" date="2018-05" db="EMBL/GenBank/DDBJ databases">
        <title>Abyssibacter profundi OUC007T gen. nov., sp. nov, a marine bacterium isolated from seawater of the Mariana Trench.</title>
        <authorList>
            <person name="Zhou S."/>
        </authorList>
    </citation>
    <scope>NUCLEOTIDE SEQUENCE [LARGE SCALE GENOMIC DNA]</scope>
    <source>
        <strain evidence="14 15">OUC007</strain>
    </source>
</reference>
<dbReference type="PRINTS" id="PR00368">
    <property type="entry name" value="FADPNR"/>
</dbReference>
<name>A0A383XPL0_9GAMM</name>
<dbReference type="GO" id="GO:0006749">
    <property type="term" value="P:glutathione metabolic process"/>
    <property type="evidence" value="ECO:0007669"/>
    <property type="project" value="InterPro"/>
</dbReference>
<dbReference type="Proteomes" id="UP000251800">
    <property type="component" value="Unassembled WGS sequence"/>
</dbReference>
<feature type="domain" description="Pyridine nucleotide-disulphide oxidoreductase dimerisation" evidence="12">
    <location>
        <begin position="337"/>
        <end position="447"/>
    </location>
</feature>
<evidence type="ECO:0000256" key="6">
    <source>
        <dbReference type="ARBA" id="ARBA00023157"/>
    </source>
</evidence>
<dbReference type="NCBIfam" id="TIGR01421">
    <property type="entry name" value="gluta_reduc_1"/>
    <property type="match status" value="1"/>
</dbReference>
<dbReference type="RefSeq" id="WP_109721682.1">
    <property type="nucleotide sequence ID" value="NZ_QEQK01000023.1"/>
</dbReference>
<dbReference type="PRINTS" id="PR00411">
    <property type="entry name" value="PNDRDTASEI"/>
</dbReference>
<comment type="subunit">
    <text evidence="2">Homodimer.</text>
</comment>
<dbReference type="GO" id="GO:0050661">
    <property type="term" value="F:NADP binding"/>
    <property type="evidence" value="ECO:0007669"/>
    <property type="project" value="InterPro"/>
</dbReference>
<feature type="binding site" evidence="9">
    <location>
        <position position="301"/>
    </location>
    <ligand>
        <name>FAD</name>
        <dbReference type="ChEBI" id="CHEBI:57692"/>
    </ligand>
</feature>
<evidence type="ECO:0000259" key="13">
    <source>
        <dbReference type="Pfam" id="PF07992"/>
    </source>
</evidence>
<dbReference type="SUPFAM" id="SSF55424">
    <property type="entry name" value="FAD/NAD-linked reductases, dimerisation (C-terminal) domain"/>
    <property type="match status" value="1"/>
</dbReference>
<evidence type="ECO:0000256" key="7">
    <source>
        <dbReference type="ARBA" id="ARBA00023284"/>
    </source>
</evidence>
<evidence type="ECO:0000256" key="11">
    <source>
        <dbReference type="RuleBase" id="RU003691"/>
    </source>
</evidence>
<dbReference type="PROSITE" id="PS00076">
    <property type="entry name" value="PYRIDINE_REDOX_1"/>
    <property type="match status" value="1"/>
</dbReference>
<dbReference type="GO" id="GO:0005829">
    <property type="term" value="C:cytosol"/>
    <property type="evidence" value="ECO:0007669"/>
    <property type="project" value="TreeGrafter"/>
</dbReference>
<gene>
    <name evidence="14" type="ORF">DEH80_16785</name>
</gene>
<dbReference type="InterPro" id="IPR046952">
    <property type="entry name" value="GSHR/TRXR-like"/>
</dbReference>
<keyword evidence="5 11" id="KW-0560">Oxidoreductase</keyword>
<comment type="caution">
    <text evidence="14">The sequence shown here is derived from an EMBL/GenBank/DDBJ whole genome shotgun (WGS) entry which is preliminary data.</text>
</comment>
<evidence type="ECO:0000256" key="10">
    <source>
        <dbReference type="PIRSR" id="PIRSR000350-4"/>
    </source>
</evidence>
<dbReference type="GO" id="GO:0045454">
    <property type="term" value="P:cell redox homeostasis"/>
    <property type="evidence" value="ECO:0007669"/>
    <property type="project" value="InterPro"/>
</dbReference>
<dbReference type="GO" id="GO:0004362">
    <property type="term" value="F:glutathione-disulfide reductase (NADPH) activity"/>
    <property type="evidence" value="ECO:0007669"/>
    <property type="project" value="InterPro"/>
</dbReference>
<keyword evidence="9" id="KW-0520">NAD</keyword>
<dbReference type="Pfam" id="PF02852">
    <property type="entry name" value="Pyr_redox_dim"/>
    <property type="match status" value="1"/>
</dbReference>
<dbReference type="NCBIfam" id="NF004776">
    <property type="entry name" value="PRK06116.1"/>
    <property type="match status" value="1"/>
</dbReference>
<feature type="binding site" evidence="9">
    <location>
        <position position="260"/>
    </location>
    <ligand>
        <name>NAD(+)</name>
        <dbReference type="ChEBI" id="CHEBI:57540"/>
    </ligand>
</feature>
<dbReference type="SUPFAM" id="SSF51905">
    <property type="entry name" value="FAD/NAD(P)-binding domain"/>
    <property type="match status" value="1"/>
</dbReference>
<dbReference type="Pfam" id="PF07992">
    <property type="entry name" value="Pyr_redox_2"/>
    <property type="match status" value="1"/>
</dbReference>
<dbReference type="OrthoDB" id="9800167at2"/>
<proteinExistence type="inferred from homology"/>
<dbReference type="InterPro" id="IPR006322">
    <property type="entry name" value="Glutathione_Rdtase_euk/bac"/>
</dbReference>
<dbReference type="AlphaFoldDB" id="A0A383XPL0"/>
<keyword evidence="6" id="KW-1015">Disulfide bond</keyword>
<dbReference type="PIRSF" id="PIRSF000350">
    <property type="entry name" value="Mercury_reductase_MerA"/>
    <property type="match status" value="1"/>
</dbReference>